<organism evidence="7">
    <name type="scientific">Cladocopium goreaui</name>
    <dbReference type="NCBI Taxonomy" id="2562237"/>
    <lineage>
        <taxon>Eukaryota</taxon>
        <taxon>Sar</taxon>
        <taxon>Alveolata</taxon>
        <taxon>Dinophyceae</taxon>
        <taxon>Suessiales</taxon>
        <taxon>Symbiodiniaceae</taxon>
        <taxon>Cladocopium</taxon>
    </lineage>
</organism>
<comment type="caution">
    <text evidence="7">The sequence shown here is derived from an EMBL/GenBank/DDBJ whole genome shotgun (WGS) entry which is preliminary data.</text>
</comment>
<evidence type="ECO:0000313" key="8">
    <source>
        <dbReference type="EMBL" id="CAL4760395.1"/>
    </source>
</evidence>
<dbReference type="Pfam" id="PF01564">
    <property type="entry name" value="Spermine_synth"/>
    <property type="match status" value="1"/>
</dbReference>
<keyword evidence="5" id="KW-0472">Membrane</keyword>
<protein>
    <recommendedName>
        <fullName evidence="6">PABS domain-containing protein</fullName>
    </recommendedName>
</protein>
<evidence type="ECO:0000256" key="5">
    <source>
        <dbReference type="SAM" id="Phobius"/>
    </source>
</evidence>
<keyword evidence="5" id="KW-0812">Transmembrane</keyword>
<dbReference type="GO" id="GO:0008295">
    <property type="term" value="P:spermidine biosynthetic process"/>
    <property type="evidence" value="ECO:0007669"/>
    <property type="project" value="TreeGrafter"/>
</dbReference>
<name>A0A9P1FEE8_9DINO</name>
<dbReference type="GO" id="GO:0004766">
    <property type="term" value="F:spermidine synthase activity"/>
    <property type="evidence" value="ECO:0007669"/>
    <property type="project" value="TreeGrafter"/>
</dbReference>
<dbReference type="CDD" id="cd02440">
    <property type="entry name" value="AdoMet_MTases"/>
    <property type="match status" value="1"/>
</dbReference>
<feature type="coiled-coil region" evidence="4">
    <location>
        <begin position="13"/>
        <end position="44"/>
    </location>
</feature>
<dbReference type="AlphaFoldDB" id="A0A9P1FEE8"/>
<dbReference type="EMBL" id="CAMXCT020000053">
    <property type="protein sequence ID" value="CAL1126458.1"/>
    <property type="molecule type" value="Genomic_DNA"/>
</dbReference>
<dbReference type="EMBL" id="CAMXCT010000053">
    <property type="protein sequence ID" value="CAI3973083.1"/>
    <property type="molecule type" value="Genomic_DNA"/>
</dbReference>
<dbReference type="GO" id="GO:0005829">
    <property type="term" value="C:cytosol"/>
    <property type="evidence" value="ECO:0007669"/>
    <property type="project" value="TreeGrafter"/>
</dbReference>
<dbReference type="InterPro" id="IPR030374">
    <property type="entry name" value="PABS"/>
</dbReference>
<reference evidence="7" key="1">
    <citation type="submission" date="2022-10" db="EMBL/GenBank/DDBJ databases">
        <authorList>
            <person name="Chen Y."/>
            <person name="Dougan E. K."/>
            <person name="Chan C."/>
            <person name="Rhodes N."/>
            <person name="Thang M."/>
        </authorList>
    </citation>
    <scope>NUCLEOTIDE SEQUENCE</scope>
</reference>
<reference evidence="8 9" key="2">
    <citation type="submission" date="2024-05" db="EMBL/GenBank/DDBJ databases">
        <authorList>
            <person name="Chen Y."/>
            <person name="Shah S."/>
            <person name="Dougan E. K."/>
            <person name="Thang M."/>
            <person name="Chan C."/>
        </authorList>
    </citation>
    <scope>NUCLEOTIDE SEQUENCE [LARGE SCALE GENOMIC DNA]</scope>
</reference>
<feature type="transmembrane region" description="Helical" evidence="5">
    <location>
        <begin position="113"/>
        <end position="133"/>
    </location>
</feature>
<dbReference type="PANTHER" id="PTHR11558:SF11">
    <property type="entry name" value="SPERMIDINE SYNTHASE"/>
    <property type="match status" value="1"/>
</dbReference>
<evidence type="ECO:0000256" key="2">
    <source>
        <dbReference type="ARBA" id="ARBA00022679"/>
    </source>
</evidence>
<dbReference type="SUPFAM" id="SSF53335">
    <property type="entry name" value="S-adenosyl-L-methionine-dependent methyltransferases"/>
    <property type="match status" value="1"/>
</dbReference>
<keyword evidence="2 3" id="KW-0808">Transferase</keyword>
<dbReference type="OrthoDB" id="434609at2759"/>
<dbReference type="PROSITE" id="PS51006">
    <property type="entry name" value="PABS_2"/>
    <property type="match status" value="1"/>
</dbReference>
<keyword evidence="4" id="KW-0175">Coiled coil</keyword>
<evidence type="ECO:0000313" key="7">
    <source>
        <dbReference type="EMBL" id="CAI3973083.1"/>
    </source>
</evidence>
<dbReference type="EMBL" id="CAMXCT030000053">
    <property type="protein sequence ID" value="CAL4760395.1"/>
    <property type="molecule type" value="Genomic_DNA"/>
</dbReference>
<evidence type="ECO:0000256" key="1">
    <source>
        <dbReference type="ARBA" id="ARBA00007867"/>
    </source>
</evidence>
<dbReference type="InterPro" id="IPR037163">
    <property type="entry name" value="Spermidine_synt_N_sf"/>
</dbReference>
<dbReference type="InterPro" id="IPR035246">
    <property type="entry name" value="Spermidine_synt_N"/>
</dbReference>
<feature type="active site" description="Proton acceptor" evidence="3">
    <location>
        <position position="295"/>
    </location>
</feature>
<evidence type="ECO:0000256" key="4">
    <source>
        <dbReference type="SAM" id="Coils"/>
    </source>
</evidence>
<evidence type="ECO:0000313" key="9">
    <source>
        <dbReference type="Proteomes" id="UP001152797"/>
    </source>
</evidence>
<proteinExistence type="inferred from homology"/>
<dbReference type="Proteomes" id="UP001152797">
    <property type="component" value="Unassembled WGS sequence"/>
</dbReference>
<dbReference type="HAMAP" id="MF_00198">
    <property type="entry name" value="Spermidine_synth"/>
    <property type="match status" value="1"/>
</dbReference>
<keyword evidence="3" id="KW-0620">Polyamine biosynthesis</keyword>
<dbReference type="InterPro" id="IPR001045">
    <property type="entry name" value="Spermi_synthase"/>
</dbReference>
<sequence>MMKDAKEVLRSTFLAAEQAIEQKKAQVRLAEAEAERERQHLELEWRRLQWQQEALSEERRAGQRLKASLEAKHAVFEVEYQSNAQQPLLNAACWVRLVVLLLNPGRSRWRSSALAALGGVVLGFVVGRLPFVVQYLESRQGRRFVEPSGVGADLVFDVTRIFSVQSKFQKIEVLRSEFFGYILAIDGDLMLTQRDEFVYHEMIAHVPAAYIPNASDVLIIGGGDGGTAKQLLRRPVKHITVVDLDEEVVHVCRRFFPRLAAAFDDHRVRLEFEDGAEWVGNAVRKQKTFDIIIVDSTDFGAAQPLFEEHFHRQLRQLMAKIAVLVINLTSLPWQLESVQRSVARQRRIFRFVRVFQIHQPTYTSGHYCFAICSNSVDALETGTIDFTAVTHGLYMQYYSPEVHEAAFALPEFARRAISAPSKARKKARKATKKPMASMNFTSKNYAADKHVSRMGSALPLAHPEDVHFISAPPPCPSVRPKNAPCMPPIREEALDTLDLEDEFRPSTSAYSVRYARHGGA</sequence>
<dbReference type="InterPro" id="IPR029063">
    <property type="entry name" value="SAM-dependent_MTases_sf"/>
</dbReference>
<dbReference type="PANTHER" id="PTHR11558">
    <property type="entry name" value="SPERMIDINE/SPERMINE SYNTHASE"/>
    <property type="match status" value="1"/>
</dbReference>
<dbReference type="Gene3D" id="3.40.50.150">
    <property type="entry name" value="Vaccinia Virus protein VP39"/>
    <property type="match status" value="1"/>
</dbReference>
<gene>
    <name evidence="7" type="ORF">C1SCF055_LOCUS1610</name>
</gene>
<accession>A0A9P1FEE8</accession>
<comment type="similarity">
    <text evidence="1">Belongs to the spermidine/spermine synthase family.</text>
</comment>
<keyword evidence="5" id="KW-1133">Transmembrane helix</keyword>
<feature type="domain" description="PABS" evidence="6">
    <location>
        <begin position="141"/>
        <end position="374"/>
    </location>
</feature>
<evidence type="ECO:0000259" key="6">
    <source>
        <dbReference type="PROSITE" id="PS51006"/>
    </source>
</evidence>
<evidence type="ECO:0000256" key="3">
    <source>
        <dbReference type="PROSITE-ProRule" id="PRU00354"/>
    </source>
</evidence>
<dbReference type="Gene3D" id="2.30.140.10">
    <property type="entry name" value="Spermidine synthase, tetramerisation domain"/>
    <property type="match status" value="1"/>
</dbReference>
<keyword evidence="9" id="KW-1185">Reference proteome</keyword>
<dbReference type="Pfam" id="PF17284">
    <property type="entry name" value="Spermine_synt_N"/>
    <property type="match status" value="1"/>
</dbReference>